<keyword evidence="2" id="KW-1185">Reference proteome</keyword>
<dbReference type="InterPro" id="IPR016155">
    <property type="entry name" value="Mopterin_synth/thiamin_S_b"/>
</dbReference>
<dbReference type="InterPro" id="IPR052045">
    <property type="entry name" value="Sulfur_Carrier/Prot_Modifier"/>
</dbReference>
<dbReference type="EMBL" id="CP098502">
    <property type="protein sequence ID" value="UTI62260.1"/>
    <property type="molecule type" value="Genomic_DNA"/>
</dbReference>
<protein>
    <submittedName>
        <fullName evidence="1">MoaD/ThiS family protein</fullName>
    </submittedName>
</protein>
<proteinExistence type="predicted"/>
<dbReference type="Proteomes" id="UP001056035">
    <property type="component" value="Chromosome"/>
</dbReference>
<reference evidence="1 2" key="1">
    <citation type="submission" date="2022-06" db="EMBL/GenBank/DDBJ databases">
        <title>Paraconexibacter antarcticus.</title>
        <authorList>
            <person name="Kim C.S."/>
        </authorList>
    </citation>
    <scope>NUCLEOTIDE SEQUENCE [LARGE SCALE GENOMIC DNA]</scope>
    <source>
        <strain evidence="1 2">02-257</strain>
    </source>
</reference>
<dbReference type="PANTHER" id="PTHR38031:SF1">
    <property type="entry name" value="SULFUR CARRIER PROTEIN CYSO"/>
    <property type="match status" value="1"/>
</dbReference>
<sequence>MPLLRLRGPLKQLAGDRADHELAGATVAEVLGALEREHPAVAGWIVDERGRIRRHINVFVNGEWADGETGVAAGDRVEVIPAISGGST</sequence>
<gene>
    <name evidence="1" type="ORF">NBH00_12865</name>
</gene>
<organism evidence="1 2">
    <name type="scientific">Paraconexibacter antarcticus</name>
    <dbReference type="NCBI Taxonomy" id="2949664"/>
    <lineage>
        <taxon>Bacteria</taxon>
        <taxon>Bacillati</taxon>
        <taxon>Actinomycetota</taxon>
        <taxon>Thermoleophilia</taxon>
        <taxon>Solirubrobacterales</taxon>
        <taxon>Paraconexibacteraceae</taxon>
        <taxon>Paraconexibacter</taxon>
    </lineage>
</organism>
<dbReference type="Gene3D" id="3.10.20.30">
    <property type="match status" value="1"/>
</dbReference>
<dbReference type="InterPro" id="IPR012675">
    <property type="entry name" value="Beta-grasp_dom_sf"/>
</dbReference>
<dbReference type="SUPFAM" id="SSF54285">
    <property type="entry name" value="MoaD/ThiS"/>
    <property type="match status" value="1"/>
</dbReference>
<dbReference type="InterPro" id="IPR003749">
    <property type="entry name" value="ThiS/MoaD-like"/>
</dbReference>
<accession>A0ABY5DLR8</accession>
<name>A0ABY5DLR8_9ACTN</name>
<dbReference type="PANTHER" id="PTHR38031">
    <property type="entry name" value="SULFUR CARRIER PROTEIN SLR0821-RELATED"/>
    <property type="match status" value="1"/>
</dbReference>
<dbReference type="Pfam" id="PF02597">
    <property type="entry name" value="ThiS"/>
    <property type="match status" value="1"/>
</dbReference>
<evidence type="ECO:0000313" key="1">
    <source>
        <dbReference type="EMBL" id="UTI62260.1"/>
    </source>
</evidence>
<dbReference type="RefSeq" id="WP_254568998.1">
    <property type="nucleotide sequence ID" value="NZ_CP098502.1"/>
</dbReference>
<evidence type="ECO:0000313" key="2">
    <source>
        <dbReference type="Proteomes" id="UP001056035"/>
    </source>
</evidence>